<feature type="transmembrane region" description="Helical" evidence="12">
    <location>
        <begin position="1036"/>
        <end position="1060"/>
    </location>
</feature>
<keyword evidence="4 10" id="KW-0812">Transmembrane</keyword>
<comment type="subcellular location">
    <subcellularLocation>
        <location evidence="1">Mitochondrion inner membrane</location>
        <topology evidence="1">Multi-pass membrane protein</topology>
    </subcellularLocation>
</comment>
<keyword evidence="5" id="KW-0677">Repeat</keyword>
<feature type="chain" id="PRO_5044869962" evidence="13">
    <location>
        <begin position="26"/>
        <end position="1090"/>
    </location>
</feature>
<feature type="transmembrane region" description="Helical" evidence="12">
    <location>
        <begin position="849"/>
        <end position="869"/>
    </location>
</feature>
<feature type="repeat" description="Solcar" evidence="10">
    <location>
        <begin position="846"/>
        <end position="955"/>
    </location>
</feature>
<dbReference type="InterPro" id="IPR044677">
    <property type="entry name" value="SLC25A3/Pic2/Mir1-like"/>
</dbReference>
<evidence type="ECO:0000256" key="9">
    <source>
        <dbReference type="ARBA" id="ARBA00023136"/>
    </source>
</evidence>
<feature type="region of interest" description="Disordered" evidence="11">
    <location>
        <begin position="171"/>
        <end position="192"/>
    </location>
</feature>
<dbReference type="Proteomes" id="UP001530400">
    <property type="component" value="Unassembled WGS sequence"/>
</dbReference>
<dbReference type="PROSITE" id="PS50920">
    <property type="entry name" value="SOLCAR"/>
    <property type="match status" value="3"/>
</dbReference>
<evidence type="ECO:0000256" key="12">
    <source>
        <dbReference type="SAM" id="Phobius"/>
    </source>
</evidence>
<feature type="region of interest" description="Disordered" evidence="11">
    <location>
        <begin position="314"/>
        <end position="340"/>
    </location>
</feature>
<dbReference type="EMBL" id="JALLPJ020001296">
    <property type="protein sequence ID" value="KAL3770992.1"/>
    <property type="molecule type" value="Genomic_DNA"/>
</dbReference>
<sequence>MMARSTHLIQVLAFLILICIQAAASSAIFQPPSSQCRLRNQSRSSKGSIGLSACPLAFQFQSKQHHHHISSHADSPRLQTNTHRIYRYTNHPRNIQTKLLLHHSNINDSQKTTSPSSQSTLSNEQSRRTILLNLLTLTTITQLPSSTIAASQIDATGELYSPKSEMLSRGGSAAARGIKLPKKERDNGNKGGDLLKNKSGLIQDVYETRFVAYLTRFLLNFDPAAGAWWKKNALSKVASTAGEFTSNGLTIPEERFAEFAESVEVGLADYFLGPYGSYASVAAAKAGITAAEPAKSTRRNDSPSFWDVFYKDRRRPSKASSSTNKPSSKQKNKQQKEKKKLARQGVLNLFSLLKARYTTIEQKQQLALLFSLISDPQLQPVNEIRSLLGELDNGTIAAIELLDISDDDDSTTAREYFRLSSRQGGGFAKDDAQIIKVEPPAPLGDEYKPAKIRAVLKPTSRILRIKVIDGGEGYTIAPEVVVRQKGVARQCEAYAVINQVGRVTEIIVVNPGFGYGGPTRNGVDPILPTVEIKRRKSNRKGNEKSLKSAKAVAELEYKVNGVEILDGGSGYVFDEPPEVSLSLPEEDPDWFVAPVINGRNFDGDESQTIAARVSLMRSGSSNFTIDPLSYRDEKYIGESILRPLQNDPIALLPSDLRPRFSMFASRDSFDALENGCYYIPTLPRPQSVENLPSSSKYRSIDPLFGGIGKAPVIKNAVTLSADQYTRLALAGAICTVLVRTALNPLELVKTKIQLKNDDEIIQLATEKANANVKSESKGSNESISKPAIGTTQVIQSLVEVRGPSSLFQSADITFLTSVVFGIFGFGATELFRRSFSAIFFDEDAGGSEFVLLAAAGFATLLTCAAGAPFEILRVRSMSNVEAKGVKEVFFDLVEQNRQKRKPIGASSSLSSNPAIDLGLQVEDIKPLWLSFNPIVSRELPFAVTKFLVFDLAAGTISDFINSSNMLGDGNKIQVGVGTLGLLLSAFSGALAGIAGAFVSHPADLILTLTSASSRGDGPSKDWKAIVKELLEQDGGVINLFAGFPARAVFFFLVIGLQFFLYDYVKTLLDVGTDDLTLVLDVFYAIRSGLQ</sequence>
<protein>
    <submittedName>
        <fullName evidence="14">Uncharacterized protein</fullName>
    </submittedName>
</protein>
<evidence type="ECO:0000256" key="11">
    <source>
        <dbReference type="SAM" id="MobiDB-lite"/>
    </source>
</evidence>
<reference evidence="14 15" key="1">
    <citation type="submission" date="2024-10" db="EMBL/GenBank/DDBJ databases">
        <title>Updated reference genomes for cyclostephanoid diatoms.</title>
        <authorList>
            <person name="Roberts W.R."/>
            <person name="Alverson A.J."/>
        </authorList>
    </citation>
    <scope>NUCLEOTIDE SEQUENCE [LARGE SCALE GENOMIC DNA]</scope>
    <source>
        <strain evidence="14 15">AJA010-31</strain>
    </source>
</reference>
<comment type="caution">
    <text evidence="14">The sequence shown here is derived from an EMBL/GenBank/DDBJ whole genome shotgun (WGS) entry which is preliminary data.</text>
</comment>
<feature type="signal peptide" evidence="13">
    <location>
        <begin position="1"/>
        <end position="25"/>
    </location>
</feature>
<dbReference type="GO" id="GO:0005743">
    <property type="term" value="C:mitochondrial inner membrane"/>
    <property type="evidence" value="ECO:0007669"/>
    <property type="project" value="UniProtKB-SubCell"/>
</dbReference>
<evidence type="ECO:0000256" key="4">
    <source>
        <dbReference type="ARBA" id="ARBA00022692"/>
    </source>
</evidence>
<evidence type="ECO:0000256" key="6">
    <source>
        <dbReference type="ARBA" id="ARBA00022792"/>
    </source>
</evidence>
<evidence type="ECO:0000256" key="13">
    <source>
        <dbReference type="SAM" id="SignalP"/>
    </source>
</evidence>
<comment type="similarity">
    <text evidence="2">Belongs to the mitochondrial carrier (TC 2.A.29) family.</text>
</comment>
<keyword evidence="15" id="KW-1185">Reference proteome</keyword>
<evidence type="ECO:0000256" key="8">
    <source>
        <dbReference type="ARBA" id="ARBA00023128"/>
    </source>
</evidence>
<keyword evidence="9 10" id="KW-0472">Membrane</keyword>
<accession>A0ABD3N8V7</accession>
<feature type="repeat" description="Solcar" evidence="10">
    <location>
        <begin position="722"/>
        <end position="834"/>
    </location>
</feature>
<dbReference type="AlphaFoldDB" id="A0ABD3N8V7"/>
<feature type="compositionally biased region" description="Basic residues" evidence="11">
    <location>
        <begin position="328"/>
        <end position="340"/>
    </location>
</feature>
<feature type="compositionally biased region" description="Basic and acidic residues" evidence="11">
    <location>
        <begin position="181"/>
        <end position="192"/>
    </location>
</feature>
<keyword evidence="8" id="KW-0496">Mitochondrion</keyword>
<dbReference type="InterPro" id="IPR023395">
    <property type="entry name" value="MCP_dom_sf"/>
</dbReference>
<dbReference type="Gene3D" id="1.50.40.10">
    <property type="entry name" value="Mitochondrial carrier domain"/>
    <property type="match status" value="2"/>
</dbReference>
<evidence type="ECO:0000256" key="7">
    <source>
        <dbReference type="ARBA" id="ARBA00022989"/>
    </source>
</evidence>
<evidence type="ECO:0000256" key="10">
    <source>
        <dbReference type="PROSITE-ProRule" id="PRU00282"/>
    </source>
</evidence>
<keyword evidence="6" id="KW-0999">Mitochondrion inner membrane</keyword>
<dbReference type="PANTHER" id="PTHR45671">
    <property type="entry name" value="SOLUTE CARRIER FAMILY 25 (MITOCHONDRIAL CARRIER PHOSPHATE CARRIER), MEMBER 3, LIKE-RELATED-RELATED"/>
    <property type="match status" value="1"/>
</dbReference>
<keyword evidence="13" id="KW-0732">Signal</keyword>
<dbReference type="PANTHER" id="PTHR45671:SF12">
    <property type="entry name" value="MITOCHONDRIAL PHOSPHATE CARRIER PROTEIN"/>
    <property type="match status" value="1"/>
</dbReference>
<evidence type="ECO:0000256" key="2">
    <source>
        <dbReference type="ARBA" id="ARBA00006375"/>
    </source>
</evidence>
<organism evidence="14 15">
    <name type="scientific">Cyclotella atomus</name>
    <dbReference type="NCBI Taxonomy" id="382360"/>
    <lineage>
        <taxon>Eukaryota</taxon>
        <taxon>Sar</taxon>
        <taxon>Stramenopiles</taxon>
        <taxon>Ochrophyta</taxon>
        <taxon>Bacillariophyta</taxon>
        <taxon>Coscinodiscophyceae</taxon>
        <taxon>Thalassiosirophycidae</taxon>
        <taxon>Stephanodiscales</taxon>
        <taxon>Stephanodiscaceae</taxon>
        <taxon>Cyclotella</taxon>
    </lineage>
</organism>
<dbReference type="Pfam" id="PF00153">
    <property type="entry name" value="Mito_carr"/>
    <property type="match status" value="2"/>
</dbReference>
<evidence type="ECO:0000313" key="14">
    <source>
        <dbReference type="EMBL" id="KAL3770992.1"/>
    </source>
</evidence>
<gene>
    <name evidence="14" type="ORF">ACHAWO_003307</name>
</gene>
<evidence type="ECO:0000256" key="1">
    <source>
        <dbReference type="ARBA" id="ARBA00004448"/>
    </source>
</evidence>
<dbReference type="InterPro" id="IPR018108">
    <property type="entry name" value="MCP_transmembrane"/>
</dbReference>
<feature type="transmembrane region" description="Helical" evidence="12">
    <location>
        <begin position="972"/>
        <end position="998"/>
    </location>
</feature>
<name>A0ABD3N8V7_9STRA</name>
<evidence type="ECO:0000256" key="5">
    <source>
        <dbReference type="ARBA" id="ARBA00022737"/>
    </source>
</evidence>
<keyword evidence="3" id="KW-0813">Transport</keyword>
<feature type="compositionally biased region" description="Low complexity" evidence="11">
    <location>
        <begin position="318"/>
        <end position="327"/>
    </location>
</feature>
<proteinExistence type="inferred from homology"/>
<dbReference type="SUPFAM" id="SSF103506">
    <property type="entry name" value="Mitochondrial carrier"/>
    <property type="match status" value="1"/>
</dbReference>
<evidence type="ECO:0000256" key="3">
    <source>
        <dbReference type="ARBA" id="ARBA00022448"/>
    </source>
</evidence>
<keyword evidence="7 12" id="KW-1133">Transmembrane helix</keyword>
<evidence type="ECO:0000313" key="15">
    <source>
        <dbReference type="Proteomes" id="UP001530400"/>
    </source>
</evidence>
<feature type="repeat" description="Solcar" evidence="10">
    <location>
        <begin position="979"/>
        <end position="1067"/>
    </location>
</feature>